<name>A0A4Q2EDW0_9ACTN</name>
<dbReference type="EMBL" id="PPCV01000007">
    <property type="protein sequence ID" value="RXW31657.1"/>
    <property type="molecule type" value="Genomic_DNA"/>
</dbReference>
<evidence type="ECO:0008006" key="3">
    <source>
        <dbReference type="Google" id="ProtNLM"/>
    </source>
</evidence>
<comment type="caution">
    <text evidence="1">The sequence shown here is derived from an EMBL/GenBank/DDBJ whole genome shotgun (WGS) entry which is preliminary data.</text>
</comment>
<dbReference type="AlphaFoldDB" id="A0A4Q2EDW0"/>
<accession>A0A4Q2EDW0</accession>
<keyword evidence="2" id="KW-1185">Reference proteome</keyword>
<evidence type="ECO:0000313" key="2">
    <source>
        <dbReference type="Proteomes" id="UP000290624"/>
    </source>
</evidence>
<gene>
    <name evidence="1" type="ORF">C1706_10900</name>
</gene>
<dbReference type="OrthoDB" id="7065824at2"/>
<protein>
    <recommendedName>
        <fullName evidence="3">Zinc ribbon domain-containing protein</fullName>
    </recommendedName>
</protein>
<evidence type="ECO:0000313" key="1">
    <source>
        <dbReference type="EMBL" id="RXW31657.1"/>
    </source>
</evidence>
<organism evidence="1 2">
    <name type="scientific">Propioniciclava flava</name>
    <dbReference type="NCBI Taxonomy" id="2072026"/>
    <lineage>
        <taxon>Bacteria</taxon>
        <taxon>Bacillati</taxon>
        <taxon>Actinomycetota</taxon>
        <taxon>Actinomycetes</taxon>
        <taxon>Propionibacteriales</taxon>
        <taxon>Propionibacteriaceae</taxon>
        <taxon>Propioniciclava</taxon>
    </lineage>
</organism>
<dbReference type="RefSeq" id="WP_129459265.1">
    <property type="nucleotide sequence ID" value="NZ_PPCV01000007.1"/>
</dbReference>
<sequence length="79" mass="8825">MTTLTCESCSMPIGTGRYCVHCTDAEGNLQGFEERFAAMTTWRLEREPGLDREAAEAETLAWMATMPAWADHPAVTRRS</sequence>
<reference evidence="1 2" key="1">
    <citation type="submission" date="2018-01" db="EMBL/GenBank/DDBJ databases">
        <title>Lactibacter flavus gen. nov., sp. nov., a novel bacterium of the family Propionibacteriaceae isolated from raw milk and dairy products.</title>
        <authorList>
            <person name="Wenning M."/>
            <person name="Breitenwieser F."/>
            <person name="Huptas C."/>
            <person name="von Neubeck M."/>
            <person name="Busse H.-J."/>
            <person name="Scherer S."/>
        </authorList>
    </citation>
    <scope>NUCLEOTIDE SEQUENCE [LARGE SCALE GENOMIC DNA]</scope>
    <source>
        <strain evidence="1 2">VG341</strain>
    </source>
</reference>
<dbReference type="Proteomes" id="UP000290624">
    <property type="component" value="Unassembled WGS sequence"/>
</dbReference>
<proteinExistence type="predicted"/>